<dbReference type="EMBL" id="SRJC01000001">
    <property type="protein sequence ID" value="TGB03750.1"/>
    <property type="molecule type" value="Genomic_DNA"/>
</dbReference>
<protein>
    <submittedName>
        <fullName evidence="2">Uncharacterized protein</fullName>
    </submittedName>
</protein>
<dbReference type="STRING" id="192814.GCA_900166575_00640"/>
<keyword evidence="1" id="KW-1133">Transmembrane helix</keyword>
<dbReference type="AlphaFoldDB" id="A0A4Z0H0W7"/>
<feature type="transmembrane region" description="Helical" evidence="1">
    <location>
        <begin position="7"/>
        <end position="24"/>
    </location>
</feature>
<proteinExistence type="predicted"/>
<sequence length="76" mass="8501">MKVFRVFNVVLAGLMLVGLLVHWFSGGSLLTTDGIMLMNAVVFFCIGLENLLDRDAERKVGYVFIPLSLFMFISTL</sequence>
<name>A0A4Z0H0W7_9BACI</name>
<organism evidence="2 3">
    <name type="scientific">Halobacillus salinus</name>
    <dbReference type="NCBI Taxonomy" id="192814"/>
    <lineage>
        <taxon>Bacteria</taxon>
        <taxon>Bacillati</taxon>
        <taxon>Bacillota</taxon>
        <taxon>Bacilli</taxon>
        <taxon>Bacillales</taxon>
        <taxon>Bacillaceae</taxon>
        <taxon>Halobacillus</taxon>
    </lineage>
</organism>
<evidence type="ECO:0000313" key="2">
    <source>
        <dbReference type="EMBL" id="TGB03750.1"/>
    </source>
</evidence>
<keyword evidence="3" id="KW-1185">Reference proteome</keyword>
<evidence type="ECO:0000313" key="3">
    <source>
        <dbReference type="Proteomes" id="UP000297982"/>
    </source>
</evidence>
<reference evidence="2 3" key="1">
    <citation type="journal article" date="2003" name="Int. J. Syst. Evol. Microbiol.">
        <title>Halobacillus salinus sp. nov., isolated from a salt lake on the coast of the East Sea in Korea.</title>
        <authorList>
            <person name="Yoon J.H."/>
            <person name="Kang K.H."/>
            <person name="Park Y.H."/>
        </authorList>
    </citation>
    <scope>NUCLEOTIDE SEQUENCE [LARGE SCALE GENOMIC DNA]</scope>
    <source>
        <strain evidence="2 3">HSL-3</strain>
    </source>
</reference>
<comment type="caution">
    <text evidence="2">The sequence shown here is derived from an EMBL/GenBank/DDBJ whole genome shotgun (WGS) entry which is preliminary data.</text>
</comment>
<feature type="transmembrane region" description="Helical" evidence="1">
    <location>
        <begin position="30"/>
        <end position="48"/>
    </location>
</feature>
<accession>A0A4Z0H0W7</accession>
<evidence type="ECO:0000256" key="1">
    <source>
        <dbReference type="SAM" id="Phobius"/>
    </source>
</evidence>
<keyword evidence="1" id="KW-0812">Transmembrane</keyword>
<dbReference type="Proteomes" id="UP000297982">
    <property type="component" value="Unassembled WGS sequence"/>
</dbReference>
<gene>
    <name evidence="2" type="ORF">E4663_01730</name>
</gene>
<dbReference type="RefSeq" id="WP_079479097.1">
    <property type="nucleotide sequence ID" value="NZ_FVYZ01000004.1"/>
</dbReference>
<keyword evidence="1" id="KW-0472">Membrane</keyword>